<protein>
    <submittedName>
        <fullName evidence="3">Transposase</fullName>
    </submittedName>
</protein>
<evidence type="ECO:0000313" key="3">
    <source>
        <dbReference type="WBParaSite" id="HPBE_0000595301-mRNA-1"/>
    </source>
</evidence>
<gene>
    <name evidence="1" type="ORF">HPBE_LOCUS5954</name>
</gene>
<dbReference type="Proteomes" id="UP000050761">
    <property type="component" value="Unassembled WGS sequence"/>
</dbReference>
<reference evidence="3" key="2">
    <citation type="submission" date="2019-09" db="UniProtKB">
        <authorList>
            <consortium name="WormBaseParasite"/>
        </authorList>
    </citation>
    <scope>IDENTIFICATION</scope>
</reference>
<reference evidence="1 2" key="1">
    <citation type="submission" date="2018-11" db="EMBL/GenBank/DDBJ databases">
        <authorList>
            <consortium name="Pathogen Informatics"/>
        </authorList>
    </citation>
    <scope>NUCLEOTIDE SEQUENCE [LARGE SCALE GENOMIC DNA]</scope>
</reference>
<proteinExistence type="predicted"/>
<accession>A0A183FGW8</accession>
<evidence type="ECO:0000313" key="2">
    <source>
        <dbReference type="Proteomes" id="UP000050761"/>
    </source>
</evidence>
<dbReference type="WBParaSite" id="HPBE_0000595301-mRNA-1">
    <property type="protein sequence ID" value="HPBE_0000595301-mRNA-1"/>
    <property type="gene ID" value="HPBE_0000595301"/>
</dbReference>
<dbReference type="AlphaFoldDB" id="A0A183FGW8"/>
<dbReference type="OrthoDB" id="5800121at2759"/>
<accession>A0A3P7Y6B0</accession>
<keyword evidence="2" id="KW-1185">Reference proteome</keyword>
<name>A0A183FGW8_HELPZ</name>
<sequence length="133" mass="15192">MYSAECCLRLKKLKRASASGDETKTAGVTRLHLVRNDVITQKFRVAPIAEKMREARLRWSHHVLCEKEDSVHKIGINFEVIGKRPRGRPKQRCADKLHMDLKAAGVHPDLALGREMWRRNTRGADPATKRDTP</sequence>
<dbReference type="EMBL" id="UZAH01025569">
    <property type="protein sequence ID" value="VDO66374.1"/>
    <property type="molecule type" value="Genomic_DNA"/>
</dbReference>
<evidence type="ECO:0000313" key="1">
    <source>
        <dbReference type="EMBL" id="VDO66374.1"/>
    </source>
</evidence>
<organism evidence="2 3">
    <name type="scientific">Heligmosomoides polygyrus</name>
    <name type="common">Parasitic roundworm</name>
    <dbReference type="NCBI Taxonomy" id="6339"/>
    <lineage>
        <taxon>Eukaryota</taxon>
        <taxon>Metazoa</taxon>
        <taxon>Ecdysozoa</taxon>
        <taxon>Nematoda</taxon>
        <taxon>Chromadorea</taxon>
        <taxon>Rhabditida</taxon>
        <taxon>Rhabditina</taxon>
        <taxon>Rhabditomorpha</taxon>
        <taxon>Strongyloidea</taxon>
        <taxon>Heligmosomidae</taxon>
        <taxon>Heligmosomoides</taxon>
    </lineage>
</organism>